<dbReference type="InterPro" id="IPR003593">
    <property type="entry name" value="AAA+_ATPase"/>
</dbReference>
<dbReference type="PANTHER" id="PTHR19211:SF14">
    <property type="entry name" value="ATP-BINDING CASSETTE SUB-FAMILY F MEMBER 1"/>
    <property type="match status" value="1"/>
</dbReference>
<evidence type="ECO:0000313" key="10">
    <source>
        <dbReference type="EMBL" id="QGG79867.1"/>
    </source>
</evidence>
<dbReference type="SUPFAM" id="SSF52540">
    <property type="entry name" value="P-loop containing nucleoside triphosphate hydrolases"/>
    <property type="match status" value="1"/>
</dbReference>
<dbReference type="InterPro" id="IPR027417">
    <property type="entry name" value="P-loop_NTPase"/>
</dbReference>
<evidence type="ECO:0000256" key="1">
    <source>
        <dbReference type="ARBA" id="ARBA00004651"/>
    </source>
</evidence>
<dbReference type="PANTHER" id="PTHR19211">
    <property type="entry name" value="ATP-BINDING TRANSPORT PROTEIN-RELATED"/>
    <property type="match status" value="1"/>
</dbReference>
<dbReference type="SMART" id="SM00382">
    <property type="entry name" value="AAA"/>
    <property type="match status" value="1"/>
</dbReference>
<keyword evidence="11" id="KW-1185">Reference proteome</keyword>
<evidence type="ECO:0000256" key="4">
    <source>
        <dbReference type="ARBA" id="ARBA00022741"/>
    </source>
</evidence>
<feature type="domain" description="ABC transporter" evidence="9">
    <location>
        <begin position="293"/>
        <end position="488"/>
    </location>
</feature>
<evidence type="ECO:0000256" key="3">
    <source>
        <dbReference type="ARBA" id="ARBA00022737"/>
    </source>
</evidence>
<organism evidence="10 11">
    <name type="scientific">Litorivicinus lipolyticus</name>
    <dbReference type="NCBI Taxonomy" id="418701"/>
    <lineage>
        <taxon>Bacteria</taxon>
        <taxon>Pseudomonadati</taxon>
        <taxon>Pseudomonadota</taxon>
        <taxon>Gammaproteobacteria</taxon>
        <taxon>Oceanospirillales</taxon>
        <taxon>Litorivicinaceae</taxon>
        <taxon>Litorivicinus</taxon>
    </lineage>
</organism>
<dbReference type="Proteomes" id="UP000388235">
    <property type="component" value="Chromosome"/>
</dbReference>
<feature type="transmembrane region" description="Helical" evidence="8">
    <location>
        <begin position="226"/>
        <end position="245"/>
    </location>
</feature>
<evidence type="ECO:0000256" key="6">
    <source>
        <dbReference type="ARBA" id="ARBA00022989"/>
    </source>
</evidence>
<dbReference type="InterPro" id="IPR017871">
    <property type="entry name" value="ABC_transporter-like_CS"/>
</dbReference>
<dbReference type="InterPro" id="IPR050611">
    <property type="entry name" value="ABCF"/>
</dbReference>
<dbReference type="InterPro" id="IPR003439">
    <property type="entry name" value="ABC_transporter-like_ATP-bd"/>
</dbReference>
<dbReference type="KEGG" id="llp:GH975_04460"/>
<gene>
    <name evidence="10" type="ORF">GH975_04460</name>
</gene>
<comment type="subcellular location">
    <subcellularLocation>
        <location evidence="1">Cell membrane</location>
        <topology evidence="1">Multi-pass membrane protein</topology>
    </subcellularLocation>
</comment>
<dbReference type="AlphaFoldDB" id="A0A5Q2QD05"/>
<proteinExistence type="predicted"/>
<dbReference type="Pfam" id="PF00005">
    <property type="entry name" value="ABC_tran"/>
    <property type="match status" value="1"/>
</dbReference>
<reference evidence="10 11" key="1">
    <citation type="submission" date="2019-11" db="EMBL/GenBank/DDBJ databases">
        <authorList>
            <person name="Khan S.A."/>
            <person name="Jeon C.O."/>
            <person name="Chun B.H."/>
        </authorList>
    </citation>
    <scope>NUCLEOTIDE SEQUENCE [LARGE SCALE GENOMIC DNA]</scope>
    <source>
        <strain evidence="10 11">IMCC 1097</strain>
    </source>
</reference>
<evidence type="ECO:0000256" key="7">
    <source>
        <dbReference type="ARBA" id="ARBA00023136"/>
    </source>
</evidence>
<evidence type="ECO:0000259" key="9">
    <source>
        <dbReference type="PROSITE" id="PS50893"/>
    </source>
</evidence>
<keyword evidence="3" id="KW-0677">Repeat</keyword>
<evidence type="ECO:0000256" key="8">
    <source>
        <dbReference type="SAM" id="Phobius"/>
    </source>
</evidence>
<evidence type="ECO:0000313" key="11">
    <source>
        <dbReference type="Proteomes" id="UP000388235"/>
    </source>
</evidence>
<keyword evidence="6 8" id="KW-1133">Transmembrane helix</keyword>
<evidence type="ECO:0000256" key="2">
    <source>
        <dbReference type="ARBA" id="ARBA00022692"/>
    </source>
</evidence>
<evidence type="ECO:0000256" key="5">
    <source>
        <dbReference type="ARBA" id="ARBA00022840"/>
    </source>
</evidence>
<feature type="transmembrane region" description="Helical" evidence="8">
    <location>
        <begin position="29"/>
        <end position="50"/>
    </location>
</feature>
<dbReference type="PROSITE" id="PS50893">
    <property type="entry name" value="ABC_TRANSPORTER_2"/>
    <property type="match status" value="1"/>
</dbReference>
<dbReference type="PROSITE" id="PS00211">
    <property type="entry name" value="ABC_TRANSPORTER_1"/>
    <property type="match status" value="1"/>
</dbReference>
<dbReference type="GO" id="GO:0005886">
    <property type="term" value="C:plasma membrane"/>
    <property type="evidence" value="ECO:0007669"/>
    <property type="project" value="UniProtKB-SubCell"/>
</dbReference>
<keyword evidence="4" id="KW-0547">Nucleotide-binding</keyword>
<dbReference type="EMBL" id="CP045871">
    <property type="protein sequence ID" value="QGG79867.1"/>
    <property type="molecule type" value="Genomic_DNA"/>
</dbReference>
<keyword evidence="5 10" id="KW-0067">ATP-binding</keyword>
<dbReference type="Gene3D" id="3.40.50.300">
    <property type="entry name" value="P-loop containing nucleotide triphosphate hydrolases"/>
    <property type="match status" value="1"/>
</dbReference>
<dbReference type="GO" id="GO:0005524">
    <property type="term" value="F:ATP binding"/>
    <property type="evidence" value="ECO:0007669"/>
    <property type="project" value="UniProtKB-KW"/>
</dbReference>
<keyword evidence="2 8" id="KW-0812">Transmembrane</keyword>
<dbReference type="GO" id="GO:0016887">
    <property type="term" value="F:ATP hydrolysis activity"/>
    <property type="evidence" value="ECO:0007669"/>
    <property type="project" value="InterPro"/>
</dbReference>
<keyword evidence="7 8" id="KW-0472">Membrane</keyword>
<name>A0A5Q2QD05_9GAMM</name>
<dbReference type="InterPro" id="IPR036640">
    <property type="entry name" value="ABC1_TM_sf"/>
</dbReference>
<sequence length="489" mass="51628">MPMNHKRWGLLAAAITAIAGIGLLGVSGGFIVATGIAGLAGLGAAFNLLVPSALIRLLALTRVAAGYASRLWLHDAMLDQINGARVALFRRWAQSPRLARGRHGWQLDALINGVDRIGLALLTKHEPRATGYATGALLALTAVLTGLHWPLLALGLGSAGAAVVAAGASDAHHAHDRARAAQVSQLTHSLLSCREWLAYQKPQPWVVDTSATLNALKRKTARLAQAGLVLDLALLITAALVLVPLSDPIAQAAAVFVLMAAREPLDQWVASFGHAGTGDEPESVTLSPAIGALRADQLRVGFDGPLHKVALNFDVEPGQRLWIQGASGSGKTALLDTLAGLLAPVDGRVRRPKRLSYTPQFPFMFDDSVAANLSLYAAIDPDRARQLLDQLGLGARFELDSLIGPTLVSGGEARRLGLIRAALQSSDAWLLDEPLVGLDHDAAEAVLALLQDYQGALVVVSHDSRVKRLSGLERVQLDAATDQTGDRRA</sequence>
<dbReference type="SUPFAM" id="SSF90123">
    <property type="entry name" value="ABC transporter transmembrane region"/>
    <property type="match status" value="1"/>
</dbReference>
<protein>
    <submittedName>
        <fullName evidence="10">ATP-binding cassette domain-containing protein</fullName>
    </submittedName>
</protein>
<dbReference type="OrthoDB" id="6336411at2"/>
<accession>A0A5Q2QD05</accession>